<sequence>MNRLMRSMRLLAMAGVMVAASQLVGCASVKMGQPAASVDNAVKLRDGSGKAPVAVGAFALAAGKPASLDQSVGVRGGNTLASPIDNSFAQYLKETLRVELEAAQLLDPGAQTRITGTLVDSMLDPGMSTGKGRLEARFVVTHADTVKYDRSLAVESEWESSFVGAVAIPAAVQNYQLMYRNLVGQLFDDADFRKALAR</sequence>
<dbReference type="AlphaFoldDB" id="A0AA87XS69"/>
<dbReference type="RefSeq" id="WP_229420443.1">
    <property type="nucleotide sequence ID" value="NZ_BMWV01000005.1"/>
</dbReference>
<reference evidence="2" key="2">
    <citation type="submission" date="2022-12" db="EMBL/GenBank/DDBJ databases">
        <authorList>
            <person name="Sun Q."/>
            <person name="Kim S."/>
        </authorList>
    </citation>
    <scope>NUCLEOTIDE SEQUENCE</scope>
    <source>
        <strain evidence="2">KCTC 12343</strain>
    </source>
</reference>
<keyword evidence="1" id="KW-0732">Signal</keyword>
<evidence type="ECO:0008006" key="4">
    <source>
        <dbReference type="Google" id="ProtNLM"/>
    </source>
</evidence>
<dbReference type="Proteomes" id="UP000628442">
    <property type="component" value="Unassembled WGS sequence"/>
</dbReference>
<proteinExistence type="predicted"/>
<gene>
    <name evidence="2" type="ORF">GCM10007387_24870</name>
</gene>
<evidence type="ECO:0000313" key="3">
    <source>
        <dbReference type="Proteomes" id="UP000628442"/>
    </source>
</evidence>
<reference evidence="2" key="1">
    <citation type="journal article" date="2014" name="Int. J. Syst. Evol. Microbiol.">
        <title>Complete genome sequence of Corynebacterium casei LMG S-19264T (=DSM 44701T), isolated from a smear-ripened cheese.</title>
        <authorList>
            <consortium name="US DOE Joint Genome Institute (JGI-PGF)"/>
            <person name="Walter F."/>
            <person name="Albersmeier A."/>
            <person name="Kalinowski J."/>
            <person name="Ruckert C."/>
        </authorList>
    </citation>
    <scope>NUCLEOTIDE SEQUENCE</scope>
    <source>
        <strain evidence="2">KCTC 12343</strain>
    </source>
</reference>
<feature type="chain" id="PRO_5041637690" description="DUF4410 domain-containing protein" evidence="1">
    <location>
        <begin position="20"/>
        <end position="198"/>
    </location>
</feature>
<evidence type="ECO:0000313" key="2">
    <source>
        <dbReference type="EMBL" id="GGY41952.1"/>
    </source>
</evidence>
<comment type="caution">
    <text evidence="2">The sequence shown here is derived from an EMBL/GenBank/DDBJ whole genome shotgun (WGS) entry which is preliminary data.</text>
</comment>
<name>A0AA87XS69_9BURK</name>
<dbReference type="EMBL" id="BMWV01000005">
    <property type="protein sequence ID" value="GGY41952.1"/>
    <property type="molecule type" value="Genomic_DNA"/>
</dbReference>
<evidence type="ECO:0000256" key="1">
    <source>
        <dbReference type="SAM" id="SignalP"/>
    </source>
</evidence>
<organism evidence="2 3">
    <name type="scientific">Pseudoduganella albidiflava</name>
    <dbReference type="NCBI Taxonomy" id="321983"/>
    <lineage>
        <taxon>Bacteria</taxon>
        <taxon>Pseudomonadati</taxon>
        <taxon>Pseudomonadota</taxon>
        <taxon>Betaproteobacteria</taxon>
        <taxon>Burkholderiales</taxon>
        <taxon>Oxalobacteraceae</taxon>
        <taxon>Telluria group</taxon>
        <taxon>Pseudoduganella</taxon>
    </lineage>
</organism>
<protein>
    <recommendedName>
        <fullName evidence="4">DUF4410 domain-containing protein</fullName>
    </recommendedName>
</protein>
<accession>A0AA87XS69</accession>
<feature type="signal peptide" evidence="1">
    <location>
        <begin position="1"/>
        <end position="19"/>
    </location>
</feature>